<proteinExistence type="predicted"/>
<dbReference type="InterPro" id="IPR043993">
    <property type="entry name" value="T4SS_pilin"/>
</dbReference>
<gene>
    <name evidence="2" type="ORF">US91_C0006G0067</name>
</gene>
<name>A0A0G0JRQ7_9BACT</name>
<feature type="transmembrane region" description="Helical" evidence="1">
    <location>
        <begin position="66"/>
        <end position="92"/>
    </location>
</feature>
<feature type="transmembrane region" description="Helical" evidence="1">
    <location>
        <begin position="104"/>
        <end position="126"/>
    </location>
</feature>
<dbReference type="AlphaFoldDB" id="A0A0G0JRQ7"/>
<feature type="transmembrane region" description="Helical" evidence="1">
    <location>
        <begin position="12"/>
        <end position="32"/>
    </location>
</feature>
<reference evidence="2 3" key="1">
    <citation type="journal article" date="2015" name="Nature">
        <title>rRNA introns, odd ribosomes, and small enigmatic genomes across a large radiation of phyla.</title>
        <authorList>
            <person name="Brown C.T."/>
            <person name="Hug L.A."/>
            <person name="Thomas B.C."/>
            <person name="Sharon I."/>
            <person name="Castelle C.J."/>
            <person name="Singh A."/>
            <person name="Wilkins M.J."/>
            <person name="Williams K.H."/>
            <person name="Banfield J.F."/>
        </authorList>
    </citation>
    <scope>NUCLEOTIDE SEQUENCE [LARGE SCALE GENOMIC DNA]</scope>
</reference>
<accession>A0A0G0JRQ7</accession>
<dbReference type="EMBL" id="LBUU01000006">
    <property type="protein sequence ID" value="KKQ70228.1"/>
    <property type="molecule type" value="Genomic_DNA"/>
</dbReference>
<keyword evidence="1" id="KW-0812">Transmembrane</keyword>
<keyword evidence="1" id="KW-1133">Transmembrane helix</keyword>
<organism evidence="2 3">
    <name type="scientific">Candidatus Falkowbacteria bacterium GW2011_GWE1_38_31</name>
    <dbReference type="NCBI Taxonomy" id="1618638"/>
    <lineage>
        <taxon>Bacteria</taxon>
        <taxon>Candidatus Falkowiibacteriota</taxon>
    </lineage>
</organism>
<keyword evidence="1" id="KW-0472">Membrane</keyword>
<protein>
    <submittedName>
        <fullName evidence="2">Uncharacterized protein</fullName>
    </submittedName>
</protein>
<dbReference type="Proteomes" id="UP000034022">
    <property type="component" value="Unassembled WGS sequence"/>
</dbReference>
<evidence type="ECO:0000256" key="1">
    <source>
        <dbReference type="SAM" id="Phobius"/>
    </source>
</evidence>
<comment type="caution">
    <text evidence="2">The sequence shown here is derived from an EMBL/GenBank/DDBJ whole genome shotgun (WGS) entry which is preliminary data.</text>
</comment>
<evidence type="ECO:0000313" key="2">
    <source>
        <dbReference type="EMBL" id="KKQ70228.1"/>
    </source>
</evidence>
<sequence length="131" mass="13841">MTGIIKNKKNIVRILFIILLFFVFVLPMAMAVDSSAITGLDEAAKKGYGKIPDGGMASLPSAIGKVIGVGLSLIGILFLGLMIYGGFIWMIARGNEGEVTKAKDLIQAAIIGLVVVLAAYAITQFIGQQLL</sequence>
<evidence type="ECO:0000313" key="3">
    <source>
        <dbReference type="Proteomes" id="UP000034022"/>
    </source>
</evidence>
<dbReference type="Pfam" id="PF18895">
    <property type="entry name" value="T4SS_pilin"/>
    <property type="match status" value="1"/>
</dbReference>